<keyword evidence="6" id="KW-1185">Reference proteome</keyword>
<dbReference type="GO" id="GO:0016887">
    <property type="term" value="F:ATP hydrolysis activity"/>
    <property type="evidence" value="ECO:0007669"/>
    <property type="project" value="InterPro"/>
</dbReference>
<evidence type="ECO:0000256" key="3">
    <source>
        <dbReference type="ARBA" id="ARBA00022840"/>
    </source>
</evidence>
<dbReference type="EMBL" id="JAZHOF010000011">
    <property type="protein sequence ID" value="MEJ8574249.1"/>
    <property type="molecule type" value="Genomic_DNA"/>
</dbReference>
<accession>A0AAW9RZ88</accession>
<evidence type="ECO:0000313" key="6">
    <source>
        <dbReference type="Proteomes" id="UP001378188"/>
    </source>
</evidence>
<keyword evidence="1" id="KW-0813">Transport</keyword>
<dbReference type="GO" id="GO:0005886">
    <property type="term" value="C:plasma membrane"/>
    <property type="evidence" value="ECO:0007669"/>
    <property type="project" value="TreeGrafter"/>
</dbReference>
<dbReference type="InterPro" id="IPR003593">
    <property type="entry name" value="AAA+_ATPase"/>
</dbReference>
<dbReference type="Proteomes" id="UP001378188">
    <property type="component" value="Unassembled WGS sequence"/>
</dbReference>
<dbReference type="InterPro" id="IPR051120">
    <property type="entry name" value="ABC_AA/LPS_Transport"/>
</dbReference>
<dbReference type="RefSeq" id="WP_340331952.1">
    <property type="nucleotide sequence ID" value="NZ_JAZHOF010000011.1"/>
</dbReference>
<reference evidence="5 6" key="1">
    <citation type="submission" date="2024-02" db="EMBL/GenBank/DDBJ databases">
        <title>Genome analysis and characterization of Microbaculum marinisediminis sp. nov., isolated from marine sediment.</title>
        <authorList>
            <person name="Du Z.-J."/>
            <person name="Ye Y.-Q."/>
            <person name="Zhang Z.-R."/>
            <person name="Yuan S.-M."/>
            <person name="Zhang X.-Y."/>
        </authorList>
    </citation>
    <scope>NUCLEOTIDE SEQUENCE [LARGE SCALE GENOMIC DNA]</scope>
    <source>
        <strain evidence="5 6">SDUM1044001</strain>
    </source>
</reference>
<keyword evidence="2" id="KW-0547">Nucleotide-binding</keyword>
<dbReference type="PANTHER" id="PTHR45772:SF1">
    <property type="entry name" value="ABC TRANSPORTER ATP-BINDING PROTEIN"/>
    <property type="match status" value="1"/>
</dbReference>
<organism evidence="5 6">
    <name type="scientific">Microbaculum marinum</name>
    <dbReference type="NCBI Taxonomy" id="1764581"/>
    <lineage>
        <taxon>Bacteria</taxon>
        <taxon>Pseudomonadati</taxon>
        <taxon>Pseudomonadota</taxon>
        <taxon>Alphaproteobacteria</taxon>
        <taxon>Hyphomicrobiales</taxon>
        <taxon>Tepidamorphaceae</taxon>
        <taxon>Microbaculum</taxon>
    </lineage>
</organism>
<dbReference type="InterPro" id="IPR027417">
    <property type="entry name" value="P-loop_NTPase"/>
</dbReference>
<sequence>MSALLQVRDVGISFGGVRALDQVSFDVEEASLFAVIGPNGAGKTTLFNCLTAAYRPDRGTIDFKGGSLLGVRRRDLAGMGIARTFQNLGLFDKLDAAENVLLGRHSAMQCGFLGAALQFPAVRREEANNRGKVAEIVDLLGLDPYLGTPSAMLLYGIRKLIELGRALAMEPDLLLLDEPVAGLNREETARMAEIIRIIRRRFKTTILLVEHDMGFLMSLADRVLVLEYGCPIALGRPEDVQKDPKVIAAYLGTEVPA</sequence>
<dbReference type="FunFam" id="3.40.50.300:FF:000421">
    <property type="entry name" value="Branched-chain amino acid ABC transporter ATP-binding protein"/>
    <property type="match status" value="1"/>
</dbReference>
<protein>
    <submittedName>
        <fullName evidence="5">ABC transporter ATP-binding protein</fullName>
    </submittedName>
</protein>
<gene>
    <name evidence="5" type="ORF">V3328_22385</name>
</gene>
<dbReference type="SMART" id="SM00382">
    <property type="entry name" value="AAA"/>
    <property type="match status" value="1"/>
</dbReference>
<dbReference type="SUPFAM" id="SSF52540">
    <property type="entry name" value="P-loop containing nucleoside triphosphate hydrolases"/>
    <property type="match status" value="1"/>
</dbReference>
<dbReference type="PROSITE" id="PS50893">
    <property type="entry name" value="ABC_TRANSPORTER_2"/>
    <property type="match status" value="1"/>
</dbReference>
<name>A0AAW9RZ88_9HYPH</name>
<proteinExistence type="predicted"/>
<dbReference type="PANTHER" id="PTHR45772">
    <property type="entry name" value="CONSERVED COMPONENT OF ABC TRANSPORTER FOR NATURAL AMINO ACIDS-RELATED"/>
    <property type="match status" value="1"/>
</dbReference>
<dbReference type="InterPro" id="IPR003439">
    <property type="entry name" value="ABC_transporter-like_ATP-bd"/>
</dbReference>
<evidence type="ECO:0000313" key="5">
    <source>
        <dbReference type="EMBL" id="MEJ8574249.1"/>
    </source>
</evidence>
<comment type="caution">
    <text evidence="5">The sequence shown here is derived from an EMBL/GenBank/DDBJ whole genome shotgun (WGS) entry which is preliminary data.</text>
</comment>
<evidence type="ECO:0000256" key="1">
    <source>
        <dbReference type="ARBA" id="ARBA00022448"/>
    </source>
</evidence>
<keyword evidence="3 5" id="KW-0067">ATP-binding</keyword>
<dbReference type="Gene3D" id="3.40.50.300">
    <property type="entry name" value="P-loop containing nucleotide triphosphate hydrolases"/>
    <property type="match status" value="1"/>
</dbReference>
<feature type="domain" description="ABC transporter" evidence="4">
    <location>
        <begin position="5"/>
        <end position="253"/>
    </location>
</feature>
<evidence type="ECO:0000259" key="4">
    <source>
        <dbReference type="PROSITE" id="PS50893"/>
    </source>
</evidence>
<dbReference type="Pfam" id="PF12399">
    <property type="entry name" value="BCA_ABC_TP_C"/>
    <property type="match status" value="1"/>
</dbReference>
<evidence type="ECO:0000256" key="2">
    <source>
        <dbReference type="ARBA" id="ARBA00022741"/>
    </source>
</evidence>
<dbReference type="Pfam" id="PF00005">
    <property type="entry name" value="ABC_tran"/>
    <property type="match status" value="1"/>
</dbReference>
<dbReference type="AlphaFoldDB" id="A0AAW9RZ88"/>
<dbReference type="GO" id="GO:0005524">
    <property type="term" value="F:ATP binding"/>
    <property type="evidence" value="ECO:0007669"/>
    <property type="project" value="UniProtKB-KW"/>
</dbReference>
<dbReference type="CDD" id="cd03219">
    <property type="entry name" value="ABC_Mj1267_LivG_branched"/>
    <property type="match status" value="1"/>
</dbReference>
<dbReference type="InterPro" id="IPR032823">
    <property type="entry name" value="BCA_ABC_TP_C"/>
</dbReference>